<comment type="similarity">
    <text evidence="1">Belongs to the FrhG family.</text>
</comment>
<accession>A0A9E7PNS6</accession>
<dbReference type="Pfam" id="PF01058">
    <property type="entry name" value="Oxidored_q6"/>
    <property type="match status" value="1"/>
</dbReference>
<protein>
    <recommendedName>
        <fullName evidence="3">Coenzyme F420 hydrogenase subunit gamma</fullName>
        <ecNumber evidence="3">1.12.98.1</ecNumber>
    </recommendedName>
</protein>
<dbReference type="KEGG" id="mend:L6E24_05995"/>
<gene>
    <name evidence="6" type="primary">frhG</name>
    <name evidence="6" type="ORF">L6E24_05995</name>
</gene>
<reference evidence="6" key="1">
    <citation type="submission" date="2022-04" db="EMBL/GenBank/DDBJ databases">
        <title>Complete genome of Methanoplanus endosymbiosus DSM 3599.</title>
        <authorList>
            <person name="Chen S.-C."/>
            <person name="You Y.-T."/>
            <person name="Zhou Y.-Z."/>
            <person name="Lai M.-C."/>
        </authorList>
    </citation>
    <scope>NUCLEOTIDE SEQUENCE</scope>
    <source>
        <strain evidence="6">DSM 3599</strain>
    </source>
</reference>
<feature type="region of interest" description="Disordered" evidence="4">
    <location>
        <begin position="1"/>
        <end position="92"/>
    </location>
</feature>
<feature type="compositionally biased region" description="Basic and acidic residues" evidence="4">
    <location>
        <begin position="1"/>
        <end position="31"/>
    </location>
</feature>
<name>A0A9E7PNS6_9EURY</name>
<dbReference type="SUPFAM" id="SSF56770">
    <property type="entry name" value="HydA/Nqo6-like"/>
    <property type="match status" value="1"/>
</dbReference>
<dbReference type="EC" id="1.12.98.1" evidence="3"/>
<dbReference type="InterPro" id="IPR017681">
    <property type="entry name" value="Coenz_F420_hydrogenase_gsu"/>
</dbReference>
<dbReference type="InterPro" id="IPR006137">
    <property type="entry name" value="NADH_UbQ_OxRdtase-like_20kDa"/>
</dbReference>
<dbReference type="GO" id="GO:0050660">
    <property type="term" value="F:flavin adenine dinucleotide binding"/>
    <property type="evidence" value="ECO:0007669"/>
    <property type="project" value="InterPro"/>
</dbReference>
<dbReference type="NCBIfam" id="TIGR03294">
    <property type="entry name" value="FrhG"/>
    <property type="match status" value="1"/>
</dbReference>
<evidence type="ECO:0000313" key="7">
    <source>
        <dbReference type="Proteomes" id="UP001060368"/>
    </source>
</evidence>
<dbReference type="GO" id="GO:0016151">
    <property type="term" value="F:nickel cation binding"/>
    <property type="evidence" value="ECO:0007669"/>
    <property type="project" value="InterPro"/>
</dbReference>
<dbReference type="Proteomes" id="UP001060368">
    <property type="component" value="Chromosome"/>
</dbReference>
<dbReference type="PROSITE" id="PS51379">
    <property type="entry name" value="4FE4S_FER_2"/>
    <property type="match status" value="2"/>
</dbReference>
<dbReference type="PANTHER" id="PTHR42845:SF2">
    <property type="entry name" value="F420-NON-REDUCING HYDROGENASE VHU SUBUNIT G"/>
    <property type="match status" value="1"/>
</dbReference>
<evidence type="ECO:0000256" key="1">
    <source>
        <dbReference type="ARBA" id="ARBA00010870"/>
    </source>
</evidence>
<evidence type="ECO:0000256" key="3">
    <source>
        <dbReference type="NCBIfam" id="TIGR03294"/>
    </source>
</evidence>
<evidence type="ECO:0000256" key="4">
    <source>
        <dbReference type="SAM" id="MobiDB-lite"/>
    </source>
</evidence>
<dbReference type="InterPro" id="IPR051349">
    <property type="entry name" value="Hydrogenase_assoc-protein"/>
</dbReference>
<proteinExistence type="inferred from homology"/>
<dbReference type="GO" id="GO:0051536">
    <property type="term" value="F:iron-sulfur cluster binding"/>
    <property type="evidence" value="ECO:0007669"/>
    <property type="project" value="InterPro"/>
</dbReference>
<feature type="domain" description="4Fe-4S ferredoxin-type" evidence="5">
    <location>
        <begin position="303"/>
        <end position="331"/>
    </location>
</feature>
<feature type="domain" description="4Fe-4S ferredoxin-type" evidence="5">
    <location>
        <begin position="273"/>
        <end position="302"/>
    </location>
</feature>
<dbReference type="InterPro" id="IPR017896">
    <property type="entry name" value="4Fe4S_Fe-S-bd"/>
</dbReference>
<dbReference type="PROSITE" id="PS00198">
    <property type="entry name" value="4FE4S_FER_1"/>
    <property type="match status" value="2"/>
</dbReference>
<dbReference type="Gene3D" id="3.30.70.20">
    <property type="match status" value="1"/>
</dbReference>
<evidence type="ECO:0000256" key="2">
    <source>
        <dbReference type="ARBA" id="ARBA00023002"/>
    </source>
</evidence>
<feature type="compositionally biased region" description="Basic and acidic residues" evidence="4">
    <location>
        <begin position="46"/>
        <end position="58"/>
    </location>
</feature>
<evidence type="ECO:0000313" key="6">
    <source>
        <dbReference type="EMBL" id="UUX93665.1"/>
    </source>
</evidence>
<dbReference type="GO" id="GO:0050454">
    <property type="term" value="F:coenzyme F420 hydrogenase activity"/>
    <property type="evidence" value="ECO:0007669"/>
    <property type="project" value="UniProtKB-EC"/>
</dbReference>
<dbReference type="Pfam" id="PF13237">
    <property type="entry name" value="Fer4_10"/>
    <property type="match status" value="1"/>
</dbReference>
<dbReference type="EMBL" id="CP096115">
    <property type="protein sequence ID" value="UUX93665.1"/>
    <property type="molecule type" value="Genomic_DNA"/>
</dbReference>
<sequence length="350" mass="38308">MGLLSRLKEIFTGKEEEEVRKPETPVIKKEEEISEIVEEPAPEPAVKTEDASIKKEEPVPEPVVEAPAKKPAEKPNDVETRQTLDGDKKEEKPVANKITVGHVHMSGCTGCLVSLADNYEGLFKIFDDYADLVYCLTLADVRHIPEMDVALVEGSVCLQDETSVREIKETRERAKIVVALGGCAAYGNITRFCRGGQWNQPQHESYVPIGDLIDVDIVIPSCPPGAESIRNVCVMAYLLLQGTDEQKELAAAYLKPLMDLAKRGTEACGCDLMYDVINQGLCMGCGTCAASCPVRAITMEYGRPAIDRDMCIKCGACYAQCPRSFFNFDVINQFEGIMEAIDGAMGKGGE</sequence>
<keyword evidence="2 6" id="KW-0560">Oxidoreductase</keyword>
<feature type="compositionally biased region" description="Basic and acidic residues" evidence="4">
    <location>
        <begin position="67"/>
        <end position="92"/>
    </location>
</feature>
<dbReference type="Gene3D" id="3.40.50.700">
    <property type="entry name" value="NADH:ubiquinone oxidoreductase-like, 20kDa subunit"/>
    <property type="match status" value="1"/>
</dbReference>
<dbReference type="InterPro" id="IPR017900">
    <property type="entry name" value="4Fe4S_Fe_S_CS"/>
</dbReference>
<evidence type="ECO:0000259" key="5">
    <source>
        <dbReference type="PROSITE" id="PS51379"/>
    </source>
</evidence>
<feature type="compositionally biased region" description="Acidic residues" evidence="4">
    <location>
        <begin position="32"/>
        <end position="41"/>
    </location>
</feature>
<dbReference type="AlphaFoldDB" id="A0A9E7PNS6"/>
<organism evidence="6 7">
    <name type="scientific">Methanoplanus endosymbiosus</name>
    <dbReference type="NCBI Taxonomy" id="33865"/>
    <lineage>
        <taxon>Archaea</taxon>
        <taxon>Methanobacteriati</taxon>
        <taxon>Methanobacteriota</taxon>
        <taxon>Stenosarchaea group</taxon>
        <taxon>Methanomicrobia</taxon>
        <taxon>Methanomicrobiales</taxon>
        <taxon>Methanomicrobiaceae</taxon>
        <taxon>Methanoplanus</taxon>
    </lineage>
</organism>
<dbReference type="InterPro" id="IPR037024">
    <property type="entry name" value="NiFe_Hase_small_N_sf"/>
</dbReference>
<keyword evidence="7" id="KW-1185">Reference proteome</keyword>
<dbReference type="PANTHER" id="PTHR42845">
    <property type="entry name" value="COENZYME F420-REDUCING HYDROGENASE, GAMMA SUBUNIT"/>
    <property type="match status" value="1"/>
</dbReference>